<gene>
    <name evidence="1" type="ORF">RHMOL_Rhmol12G0187400</name>
</gene>
<protein>
    <submittedName>
        <fullName evidence="1">Uncharacterized protein</fullName>
    </submittedName>
</protein>
<keyword evidence="2" id="KW-1185">Reference proteome</keyword>
<proteinExistence type="predicted"/>
<organism evidence="1 2">
    <name type="scientific">Rhododendron molle</name>
    <name type="common">Chinese azalea</name>
    <name type="synonym">Azalea mollis</name>
    <dbReference type="NCBI Taxonomy" id="49168"/>
    <lineage>
        <taxon>Eukaryota</taxon>
        <taxon>Viridiplantae</taxon>
        <taxon>Streptophyta</taxon>
        <taxon>Embryophyta</taxon>
        <taxon>Tracheophyta</taxon>
        <taxon>Spermatophyta</taxon>
        <taxon>Magnoliopsida</taxon>
        <taxon>eudicotyledons</taxon>
        <taxon>Gunneridae</taxon>
        <taxon>Pentapetalae</taxon>
        <taxon>asterids</taxon>
        <taxon>Ericales</taxon>
        <taxon>Ericaceae</taxon>
        <taxon>Ericoideae</taxon>
        <taxon>Rhodoreae</taxon>
        <taxon>Rhododendron</taxon>
    </lineage>
</organism>
<accession>A0ACC0LK02</accession>
<evidence type="ECO:0000313" key="2">
    <source>
        <dbReference type="Proteomes" id="UP001062846"/>
    </source>
</evidence>
<dbReference type="Proteomes" id="UP001062846">
    <property type="component" value="Chromosome 12"/>
</dbReference>
<evidence type="ECO:0000313" key="1">
    <source>
        <dbReference type="EMBL" id="KAI8528945.1"/>
    </source>
</evidence>
<comment type="caution">
    <text evidence="1">The sequence shown here is derived from an EMBL/GenBank/DDBJ whole genome shotgun (WGS) entry which is preliminary data.</text>
</comment>
<dbReference type="EMBL" id="CM046399">
    <property type="protein sequence ID" value="KAI8528945.1"/>
    <property type="molecule type" value="Genomic_DNA"/>
</dbReference>
<sequence>MTIMEKIVIIPVDALLGFKSSGQSVSSVKGCRKRSLPRIGDGPKEKRQKMDKGHTSSQVAKNECNMGGTEHKTSPLELTLLHKSLMSADEKQKLREQLSEISKGNVPPCLRGLLKEIGVNCRNEEGRIELNVDAFAEEILLKLKRFVRFLGARAAKLLDFLFPDGSESLNDCVELQQEKDRLEKQQCEKVRKDNQIRVATVASRKSAEAELERQLEQERKAAQLALQQIEKTVEFDDNFDQVLKDFLTLSRCPSTEQYRGFEGGPETILELIERCHRGNPWDDSVEDEENKKREQEKDELKKQRERERKAARLALEQFPTMTTLEKIIIIPVDALLGFKSCGQSVSSIKGCRKRSLSGVGDGPKEKRQKHGPRLYFKSKCEE</sequence>
<reference evidence="1" key="1">
    <citation type="submission" date="2022-02" db="EMBL/GenBank/DDBJ databases">
        <title>Plant Genome Project.</title>
        <authorList>
            <person name="Zhang R.-G."/>
        </authorList>
    </citation>
    <scope>NUCLEOTIDE SEQUENCE</scope>
    <source>
        <strain evidence="1">AT1</strain>
    </source>
</reference>
<name>A0ACC0LK02_RHOML</name>